<accession>A0AAU7GCH1</accession>
<evidence type="ECO:0000259" key="3">
    <source>
        <dbReference type="Pfam" id="PF00890"/>
    </source>
</evidence>
<dbReference type="Pfam" id="PF00890">
    <property type="entry name" value="FAD_binding_2"/>
    <property type="match status" value="1"/>
</dbReference>
<protein>
    <submittedName>
        <fullName evidence="4">FAD-binding dehydrogenase</fullName>
    </submittedName>
</protein>
<dbReference type="InterPro" id="IPR014614">
    <property type="entry name" value="KsdD_DH"/>
</dbReference>
<dbReference type="AlphaFoldDB" id="A0AAU7GCH1"/>
<name>A0AAU7GCH1_9MICO</name>
<keyword evidence="1" id="KW-0285">Flavoprotein</keyword>
<dbReference type="GO" id="GO:0016627">
    <property type="term" value="F:oxidoreductase activity, acting on the CH-CH group of donors"/>
    <property type="evidence" value="ECO:0007669"/>
    <property type="project" value="InterPro"/>
</dbReference>
<evidence type="ECO:0000256" key="2">
    <source>
        <dbReference type="ARBA" id="ARBA00023002"/>
    </source>
</evidence>
<dbReference type="InterPro" id="IPR036188">
    <property type="entry name" value="FAD/NAD-bd_sf"/>
</dbReference>
<dbReference type="RefSeq" id="WP_348787567.1">
    <property type="nucleotide sequence ID" value="NZ_CP157390.1"/>
</dbReference>
<dbReference type="PANTHER" id="PTHR43260:SF1">
    <property type="entry name" value="KSDD-LIKE STEROID DEHYDROGENASE RV0785"/>
    <property type="match status" value="1"/>
</dbReference>
<dbReference type="Gene3D" id="3.50.50.60">
    <property type="entry name" value="FAD/NAD(P)-binding domain"/>
    <property type="match status" value="2"/>
</dbReference>
<keyword evidence="2" id="KW-0560">Oxidoreductase</keyword>
<gene>
    <name evidence="4" type="ORF">AAME72_16185</name>
</gene>
<feature type="domain" description="FAD-dependent oxidoreductase 2 FAD-binding" evidence="3">
    <location>
        <begin position="6"/>
        <end position="531"/>
    </location>
</feature>
<reference evidence="4" key="1">
    <citation type="submission" date="2024-05" db="EMBL/GenBank/DDBJ databases">
        <title>The Natural Products Discovery Center: Release of the First 8490 Sequenced Strains for Exploring Actinobacteria Biosynthetic Diversity.</title>
        <authorList>
            <person name="Kalkreuter E."/>
            <person name="Kautsar S.A."/>
            <person name="Yang D."/>
            <person name="Bader C.D."/>
            <person name="Teijaro C.N."/>
            <person name="Fluegel L."/>
            <person name="Davis C.M."/>
            <person name="Simpson J.R."/>
            <person name="Lauterbach L."/>
            <person name="Steele A.D."/>
            <person name="Gui C."/>
            <person name="Meng S."/>
            <person name="Li G."/>
            <person name="Viehrig K."/>
            <person name="Ye F."/>
            <person name="Su P."/>
            <person name="Kiefer A.F."/>
            <person name="Nichols A."/>
            <person name="Cepeda A.J."/>
            <person name="Yan W."/>
            <person name="Fan B."/>
            <person name="Jiang Y."/>
            <person name="Adhikari A."/>
            <person name="Zheng C.-J."/>
            <person name="Schuster L."/>
            <person name="Cowan T.M."/>
            <person name="Smanski M.J."/>
            <person name="Chevrette M.G."/>
            <person name="de Carvalho L.P.S."/>
            <person name="Shen B."/>
        </authorList>
    </citation>
    <scope>NUCLEOTIDE SEQUENCE</scope>
    <source>
        <strain evidence="4">NPDC080035</strain>
    </source>
</reference>
<organism evidence="4">
    <name type="scientific">Leifsonia sp. NPDC080035</name>
    <dbReference type="NCBI Taxonomy" id="3143936"/>
    <lineage>
        <taxon>Bacteria</taxon>
        <taxon>Bacillati</taxon>
        <taxon>Actinomycetota</taxon>
        <taxon>Actinomycetes</taxon>
        <taxon>Micrococcales</taxon>
        <taxon>Microbacteriaceae</taxon>
        <taxon>Leifsonia</taxon>
    </lineage>
</organism>
<dbReference type="InterPro" id="IPR003953">
    <property type="entry name" value="FAD-dep_OxRdtase_2_FAD-bd"/>
</dbReference>
<dbReference type="SUPFAM" id="SSF51905">
    <property type="entry name" value="FAD/NAD(P)-binding domain"/>
    <property type="match status" value="1"/>
</dbReference>
<dbReference type="PIRSF" id="PIRSF036654">
    <property type="entry name" value="UCP036654"/>
    <property type="match status" value="1"/>
</dbReference>
<dbReference type="EMBL" id="CP157390">
    <property type="protein sequence ID" value="XBM47596.1"/>
    <property type="molecule type" value="Genomic_DNA"/>
</dbReference>
<dbReference type="NCBIfam" id="NF009472">
    <property type="entry name" value="PRK12834.1"/>
    <property type="match status" value="1"/>
</dbReference>
<evidence type="ECO:0000313" key="4">
    <source>
        <dbReference type="EMBL" id="XBM47596.1"/>
    </source>
</evidence>
<evidence type="ECO:0000256" key="1">
    <source>
        <dbReference type="ARBA" id="ARBA00022630"/>
    </source>
</evidence>
<proteinExistence type="predicted"/>
<dbReference type="PANTHER" id="PTHR43260">
    <property type="entry name" value="3-KETOSTEROID-DELTA-1-DEHYDROGENASE"/>
    <property type="match status" value="1"/>
</dbReference>
<sequence length="549" mass="59088">MIHDPDCIVVGAGLAGLVAASELLDAGKQVTILEQEPAASLGGQAWWSFGGLFLVDSPEQRRMGVHDSLALARQDWFGSAAFDRDEDHWPRRWAEAYLQFAASEKRAWLREKGVSFFPVVGWAERGDGTSGGHGNSVPRFHITWGTGPGVLEPFIRRVHAGLATGHARIQYRHRVDRLIAEDGRVTGVAGAVLAPDGAARGAASNRDVTGEFELRAPAVIVASGGIGGNHDLVRTAWPERLGTPPASMLSGVPAHVDGRMLGIAESAGAHLINGDRMWHYTEGIQNWDPVWQRHGIRILPGPSSLWLDAHGDRLPPPLFPGFDTLGTLEHLRRTGSDYSWFILTQKIIEKEFALSGSEQNPDLTGKDMKLLAKRVGPGAPGPVEAFKEKGADFVVADTLDDLLSGMQRLSEVPLDTELVTRHVRERDRELDNDFGKDLQLAAIRGARAYRGDKLIRVASPHKLTDPKAGPMIAVKLHILTRKSLGGIETDLDARVLGTDGEPIPGLYAVGEASGFGGGGVHGYRALEGTFLGGCLFSGRQAGRAVARGV</sequence>